<dbReference type="WBParaSite" id="ACOC_0000654901-mRNA-1">
    <property type="protein sequence ID" value="ACOC_0000654901-mRNA-1"/>
    <property type="gene ID" value="ACOC_0000654901"/>
</dbReference>
<feature type="compositionally biased region" description="Basic and acidic residues" evidence="1">
    <location>
        <begin position="204"/>
        <end position="215"/>
    </location>
</feature>
<feature type="region of interest" description="Disordered" evidence="1">
    <location>
        <begin position="204"/>
        <end position="241"/>
    </location>
</feature>
<evidence type="ECO:0000313" key="3">
    <source>
        <dbReference type="Proteomes" id="UP000267027"/>
    </source>
</evidence>
<dbReference type="Proteomes" id="UP000267027">
    <property type="component" value="Unassembled WGS sequence"/>
</dbReference>
<keyword evidence="3" id="KW-1185">Reference proteome</keyword>
<sequence length="562" mass="65705">MRWVLYARLISENEELDDLARKGEQLLERSRERRAGYRLIDSEIVKEGPEPIPQAFKDQVREMLESRNSLETSTTRENDRSGYVTDVSTATWQFSTQSFSPRSIVSVNGARDDILKVCRDSLYTPTYFDIFLDYKLRKLSIKQAMSCLKDDKPRSIMKRRELETRDRMLHPSSENELIEHKKYQRSQSNVNTKPSVTETVQRFEETRRTEEVERRVQRKERRDRRSRQYSSSRHHMVRDGWENGYGSERRIASVPMQSSIVYHDSKRAMTDEEINKVVREAYEAADEARRHHYPLAASSAFQVLTISSVAVPNIPLGFMIMFRHFRYFSGMRSSSLSRGGASNGYLPSSETYYRKSTTRREKDHRYEDENVGRGLAHARYGSVSDSLRRGELKYIPNGEVQETQWAQNGSGIRNMHKSYSTRDIFSGGDQDRRSVSSYRRTSQQMSPFVEFPPTLPRRNLSSQVFSSDYDTYRPVSKSRSYADWDDMGRAGFGREVRRYDDDMSRLETEFRDSLLMPLPNGNMHETDHRTEQIPGGYETYHRDHRANTGRRIGKDGLPVDYR</sequence>
<proteinExistence type="predicted"/>
<gene>
    <name evidence="2" type="ORF">ACOC_LOCUS6550</name>
</gene>
<evidence type="ECO:0000313" key="4">
    <source>
        <dbReference type="WBParaSite" id="ACOC_0000654901-mRNA-1"/>
    </source>
</evidence>
<name>A0A0R3PND4_ANGCS</name>
<evidence type="ECO:0000256" key="1">
    <source>
        <dbReference type="SAM" id="MobiDB-lite"/>
    </source>
</evidence>
<protein>
    <submittedName>
        <fullName evidence="4">Reverse transcriptase domain-containing protein</fullName>
    </submittedName>
</protein>
<accession>A0A0R3PND4</accession>
<dbReference type="OrthoDB" id="5852895at2759"/>
<dbReference type="OMA" id="WQFSSHS"/>
<feature type="compositionally biased region" description="Basic residues" evidence="1">
    <location>
        <begin position="216"/>
        <end position="236"/>
    </location>
</feature>
<evidence type="ECO:0000313" key="2">
    <source>
        <dbReference type="EMBL" id="VDM58135.1"/>
    </source>
</evidence>
<organism evidence="4">
    <name type="scientific">Angiostrongylus costaricensis</name>
    <name type="common">Nematode worm</name>
    <dbReference type="NCBI Taxonomy" id="334426"/>
    <lineage>
        <taxon>Eukaryota</taxon>
        <taxon>Metazoa</taxon>
        <taxon>Ecdysozoa</taxon>
        <taxon>Nematoda</taxon>
        <taxon>Chromadorea</taxon>
        <taxon>Rhabditida</taxon>
        <taxon>Rhabditina</taxon>
        <taxon>Rhabditomorpha</taxon>
        <taxon>Strongyloidea</taxon>
        <taxon>Metastrongylidae</taxon>
        <taxon>Angiostrongylus</taxon>
    </lineage>
</organism>
<dbReference type="EMBL" id="UYYA01003955">
    <property type="protein sequence ID" value="VDM58135.1"/>
    <property type="molecule type" value="Genomic_DNA"/>
</dbReference>
<dbReference type="AlphaFoldDB" id="A0A0R3PND4"/>
<reference evidence="2 3" key="2">
    <citation type="submission" date="2018-11" db="EMBL/GenBank/DDBJ databases">
        <authorList>
            <consortium name="Pathogen Informatics"/>
        </authorList>
    </citation>
    <scope>NUCLEOTIDE SEQUENCE [LARGE SCALE GENOMIC DNA]</scope>
    <source>
        <strain evidence="2 3">Costa Rica</strain>
    </source>
</reference>
<reference evidence="4" key="1">
    <citation type="submission" date="2017-02" db="UniProtKB">
        <authorList>
            <consortium name="WormBaseParasite"/>
        </authorList>
    </citation>
    <scope>IDENTIFICATION</scope>
</reference>